<dbReference type="SUPFAM" id="SSF48452">
    <property type="entry name" value="TPR-like"/>
    <property type="match status" value="2"/>
</dbReference>
<dbReference type="InterPro" id="IPR035994">
    <property type="entry name" value="Nucleoside_phosphorylase_sf"/>
</dbReference>
<dbReference type="EMBL" id="QUMU01000012">
    <property type="protein sequence ID" value="REG26169.1"/>
    <property type="molecule type" value="Genomic_DNA"/>
</dbReference>
<keyword evidence="2" id="KW-0175">Coiled coil</keyword>
<dbReference type="PANTHER" id="PTHR19959">
    <property type="entry name" value="KINESIN LIGHT CHAIN"/>
    <property type="match status" value="1"/>
</dbReference>
<evidence type="ECO:0000313" key="3">
    <source>
        <dbReference type="EMBL" id="REG26169.1"/>
    </source>
</evidence>
<evidence type="ECO:0000256" key="1">
    <source>
        <dbReference type="PROSITE-ProRule" id="PRU00339"/>
    </source>
</evidence>
<dbReference type="PROSITE" id="PS50005">
    <property type="entry name" value="TPR"/>
    <property type="match status" value="2"/>
</dbReference>
<proteinExistence type="predicted"/>
<dbReference type="Pfam" id="PF13374">
    <property type="entry name" value="TPR_10"/>
    <property type="match status" value="8"/>
</dbReference>
<dbReference type="InterPro" id="IPR011990">
    <property type="entry name" value="TPR-like_helical_dom_sf"/>
</dbReference>
<dbReference type="Proteomes" id="UP000256345">
    <property type="component" value="Unassembled WGS sequence"/>
</dbReference>
<dbReference type="Gene3D" id="1.25.40.10">
    <property type="entry name" value="Tetratricopeptide repeat domain"/>
    <property type="match status" value="5"/>
</dbReference>
<feature type="repeat" description="TPR" evidence="1">
    <location>
        <begin position="884"/>
        <end position="917"/>
    </location>
</feature>
<sequence length="1331" mass="148817">MSTSGGGTRRVDVVILTAITLEYQAALQVEDGAWVGSRWEQETGPNGLPVAFRTFYGKGSRGLRVAVAQAGDMGGVAATNALLPLVAAYSPRCVAMCGVCAGRPGKTNLGDVIAAERLFFHDTGKRLPEEVQQDLKTYNLRDDWKVALEHFDFVAHFRDEEWWKTRPIPYEWQENWVLAKLHEGVAEPSALPECHEACPQWEKVIESLWTSGHVQDGALILTEEGRRRIGRILIKQRNRFPDIAPSGSLVPFKVHVAPMGSGNQVVEDEEVWSFISEYMRKTLGLEMEAAAIGALAHAQRDRKLEALVMKGVMDFANHGRDDHFKEFATRASAECLLAFLRENLDVEVVPGVDDILVPGTEETLPENPPPSALLNARYEVVPFHERGREEILTELGRWCDEGPPVAVRLLHAEGGVGKTRLAMEWARRRRAMEWVAGFLPKEVPSDWFERLWSLGQPVLVVIDYAESFSELSKVLLRVLRYSKQEGMGGLRRMRLLLLARNSSDWWQDLRKADTSLMAWLDATPPRELPALAMKLAERERVFHEAAERFATKRGKVYVKGTPVSLSGEHFERVLYLHMAALASVEGLPFEANTLMEVILDHEERFWNVRAQQAGVSVSLQRSLARQMVAAATLRGGFADFSDATAVASRLLGHPFSTKERELLLLLQRVYQRTKEKSSMFLPALEPDLLGEGVVLRVSLLGIQGERPPSDWIDRVFPPDEESHVVRTGLDVLGRISATNHDVARPWLKRLLAGPLQSRALLALKSAKAIGLRTSLSVIGDILAERLVEDGDVALARELERTGIPESTISLRRVAEWTTRTLLQALPDSDEERVVVERARLSNNLGANLSELGKREEALEVTRKAVEAYRALAARNPDVFRSYLAKSLDNLGNRLSEQGRRQEALEATREALELHRALAARNPDTFRPYLAANLNNLGVRLGELGKREEALEATREAVELRRALAKRNPDAFQPYLAKSLNNLGARLSEQGRMEEALEAAREAVEAYRALAKRNPDGFRLYLAMSLNNLGAMLIGPEREEALAVTREAVETYRALAERNPDAFQPYLAVGLNNLGARLGEQGRSEEALEVAREAFELHRSLAERNPDVFRPYLAVSLSSLGARLSELGRKEEALDATREAVELRRAMAERNPDTFRPNLAKSLNNLGARLSELGRREEALEATREAVELRRAMAERNPDAFRPDLAVSLNSLGARLSELGRREEALEATREAVELRRALAERNPDAFRPDLAMSLNNLGSMLSEQGRREEALATAEEAIELLWPFFEQLPIVFEEGIGLILQLLLELHESLQRSIPSVLQERIAIFRRGTKP</sequence>
<feature type="repeat" description="TPR" evidence="1">
    <location>
        <begin position="1159"/>
        <end position="1192"/>
    </location>
</feature>
<organism evidence="3 4">
    <name type="scientific">Archangium gephyra</name>
    <dbReference type="NCBI Taxonomy" id="48"/>
    <lineage>
        <taxon>Bacteria</taxon>
        <taxon>Pseudomonadati</taxon>
        <taxon>Myxococcota</taxon>
        <taxon>Myxococcia</taxon>
        <taxon>Myxococcales</taxon>
        <taxon>Cystobacterineae</taxon>
        <taxon>Archangiaceae</taxon>
        <taxon>Archangium</taxon>
    </lineage>
</organism>
<comment type="caution">
    <text evidence="3">The sequence shown here is derived from an EMBL/GenBank/DDBJ whole genome shotgun (WGS) entry which is preliminary data.</text>
</comment>
<keyword evidence="1" id="KW-0802">TPR repeat</keyword>
<feature type="coiled-coil region" evidence="2">
    <location>
        <begin position="1162"/>
        <end position="1242"/>
    </location>
</feature>
<accession>A0ABX9JSF6</accession>
<gene>
    <name evidence="3" type="ORF">ATI61_112264</name>
</gene>
<evidence type="ECO:0000256" key="2">
    <source>
        <dbReference type="SAM" id="Coils"/>
    </source>
</evidence>
<dbReference type="Gene3D" id="3.40.50.1580">
    <property type="entry name" value="Nucleoside phosphorylase domain"/>
    <property type="match status" value="1"/>
</dbReference>
<dbReference type="SUPFAM" id="SSF53167">
    <property type="entry name" value="Purine and uridine phosphorylases"/>
    <property type="match status" value="1"/>
</dbReference>
<dbReference type="PANTHER" id="PTHR19959:SF119">
    <property type="entry name" value="FUNGAL LIPASE-LIKE DOMAIN-CONTAINING PROTEIN"/>
    <property type="match status" value="1"/>
</dbReference>
<keyword evidence="4" id="KW-1185">Reference proteome</keyword>
<reference evidence="3 4" key="1">
    <citation type="submission" date="2018-08" db="EMBL/GenBank/DDBJ databases">
        <title>Genomic Encyclopedia of Archaeal and Bacterial Type Strains, Phase II (KMG-II): from individual species to whole genera.</title>
        <authorList>
            <person name="Goeker M."/>
        </authorList>
    </citation>
    <scope>NUCLEOTIDE SEQUENCE [LARGE SCALE GENOMIC DNA]</scope>
    <source>
        <strain evidence="3 4">DSM 2261</strain>
    </source>
</reference>
<protein>
    <submittedName>
        <fullName evidence="3">Tetratricopeptide repeat protein</fullName>
    </submittedName>
</protein>
<name>A0ABX9JSF6_9BACT</name>
<dbReference type="SMART" id="SM00028">
    <property type="entry name" value="TPR"/>
    <property type="match status" value="9"/>
</dbReference>
<evidence type="ECO:0000313" key="4">
    <source>
        <dbReference type="Proteomes" id="UP000256345"/>
    </source>
</evidence>
<dbReference type="InterPro" id="IPR019734">
    <property type="entry name" value="TPR_rpt"/>
</dbReference>